<dbReference type="RefSeq" id="NP_064124.1">
    <property type="nucleotide sequence ID" value="NC_002512.2"/>
</dbReference>
<dbReference type="KEGG" id="vg:940366"/>
<reference evidence="1 2" key="8">
    <citation type="journal article" date="2000" name="J. Virol.">
        <title>The r144 major histocompatibility complex class I-like gene of rat cytomegalovirus is dispensable for both acute and long-term infection in the immunocompromised host.</title>
        <authorList>
            <person name="Beisser P.S."/>
            <person name="Kloover J.S."/>
            <person name="Grauls G.E."/>
            <person name="Blok M.J."/>
            <person name="Bruggeman C.A."/>
            <person name="Vink C."/>
        </authorList>
    </citation>
    <scope>NUCLEOTIDE SEQUENCE [LARGE SCALE GENOMIC DNA]</scope>
    <source>
        <strain evidence="1 2">Maastricht</strain>
    </source>
</reference>
<dbReference type="EMBL" id="AF232689">
    <property type="protein sequence ID" value="AAF99119.1"/>
    <property type="molecule type" value="Genomic_DNA"/>
</dbReference>
<reference evidence="1 2" key="1">
    <citation type="journal article" date="1996" name="J. Gen. Virol.">
        <title>Cloning and sequence analysis of the genes encoding DNA polymerase, glycoprotein B, ICP18.5 and major DNA-binding protein of rat cytomegalovirus.</title>
        <authorList>
            <person name="Beuken E."/>
            <person name="Slobbe R."/>
            <person name="Bruggeman C.A."/>
            <person name="Vink C."/>
        </authorList>
    </citation>
    <scope>NUCLEOTIDE SEQUENCE [LARGE SCALE GENOMIC DNA]</scope>
    <source>
        <strain evidence="1 2">Maastricht</strain>
    </source>
</reference>
<reference evidence="1 2" key="3">
    <citation type="journal article" date="1997" name="J. Gen. Virol.">
        <title>Cloning and functional characterization of the origin of lytic-phase DNA replication of rat cytomegalovirus.</title>
        <authorList>
            <person name="Vink C."/>
            <person name="Beuken E."/>
            <person name="Bruggeman C.A."/>
        </authorList>
    </citation>
    <scope>NUCLEOTIDE SEQUENCE [LARGE SCALE GENOMIC DNA]</scope>
    <source>
        <strain evidence="1 2">Maastricht</strain>
    </source>
</reference>
<evidence type="ECO:0000313" key="2">
    <source>
        <dbReference type="Proteomes" id="UP000008288"/>
    </source>
</evidence>
<reference evidence="1 2" key="10">
    <citation type="journal article" date="2000" name="Virus Res.">
        <title>Rat cytomegalovirus R89 is a highly conserved gene which expresses a spliced transcript.</title>
        <authorList>
            <person name="Gruijthuijsen Y.K."/>
            <person name="Beuken E."/>
            <person name="Bruggeman C.A."/>
            <person name="Vink C."/>
        </authorList>
    </citation>
    <scope>NUCLEOTIDE SEQUENCE [LARGE SCALE GENOMIC DNA]</scope>
    <source>
        <strain evidence="1 2">Maastricht</strain>
    </source>
</reference>
<reference evidence="1 2" key="4">
    <citation type="journal article" date="1998" name="J. Virol.">
        <title>The R33 G protein-coupled receptor gene of rat cytomegalovirus plays an essential role in the pathogenesis of viral infection.</title>
        <authorList>
            <person name="Beisser P.S."/>
            <person name="Vink C."/>
            <person name="Van Dam J.G."/>
            <person name="Grauls G."/>
            <person name="Vanherle S.J."/>
            <person name="Bruggeman C.A."/>
        </authorList>
    </citation>
    <scope>NUCLEOTIDE SEQUENCE [LARGE SCALE GENOMIC DNA]</scope>
    <source>
        <strain evidence="1 2">Maastricht</strain>
    </source>
</reference>
<dbReference type="Proteomes" id="UP000008288">
    <property type="component" value="Segment"/>
</dbReference>
<reference evidence="1 2" key="7">
    <citation type="journal article" date="1999" name="J. Virol.">
        <title>Deletion of the R78 G protein-coupled receptor gene from rat cytomegalovirus results in an attenuated, syncytium-inducing mutant strain.</title>
        <authorList>
            <person name="Beisser P.S."/>
            <person name="Grauls G."/>
            <person name="Bruggeman C.A."/>
            <person name="Vink C."/>
        </authorList>
    </citation>
    <scope>NUCLEOTIDE SEQUENCE [LARGE SCALE GENOMIC DNA]</scope>
    <source>
        <strain evidence="1 2">Maastricht</strain>
    </source>
</reference>
<evidence type="ECO:0000313" key="1">
    <source>
        <dbReference type="EMBL" id="AAF99119.1"/>
    </source>
</evidence>
<proteinExistence type="predicted"/>
<reference evidence="1 2" key="9">
    <citation type="journal article" date="2000" name="J. Virol.">
        <title>Complete DNA sequence of the rat cytomegalovirus genome.</title>
        <authorList>
            <person name="Vink C."/>
            <person name="Beuken E."/>
            <person name="Bruggeman C.A."/>
        </authorList>
    </citation>
    <scope>NUCLEOTIDE SEQUENCE [LARGE SCALE GENOMIC DNA]</scope>
    <source>
        <strain evidence="1 2">Maastricht</strain>
    </source>
</reference>
<name>Q9DWH0_RCMVM</name>
<gene>
    <name evidence="1" type="primary">R23</name>
</gene>
<reference evidence="1 2" key="6">
    <citation type="journal article" date="1999" name="J. Gen. Virol.">
        <title>The rat cytomegalovirus R32 gene encodes a virion-associated protein that elicits a strong humoral immune response in infected rats.</title>
        <authorList>
            <person name="Beuken E."/>
            <person name="Grauls G."/>
            <person name="Bruggeman C.A."/>
            <person name="Vink C."/>
        </authorList>
    </citation>
    <scope>NUCLEOTIDE SEQUENCE [LARGE SCALE GENOMIC DNA]</scope>
    <source>
        <strain evidence="1 2">Maastricht</strain>
    </source>
</reference>
<organism evidence="1 2">
    <name type="scientific">Rat cytomegalovirus (strain Maastricht)</name>
    <dbReference type="NCBI Taxonomy" id="79700"/>
    <lineage>
        <taxon>Viruses</taxon>
        <taxon>Duplodnaviria</taxon>
        <taxon>Heunggongvirae</taxon>
        <taxon>Peploviricota</taxon>
        <taxon>Herviviricetes</taxon>
        <taxon>Herpesvirales</taxon>
        <taxon>Orthoherpesviridae</taxon>
        <taxon>Betaherpesvirinae</taxon>
        <taxon>Muromegalovirus</taxon>
        <taxon>Muromegalovirus muridbeta2</taxon>
        <taxon>Murid betaherpesvirus 2</taxon>
    </lineage>
</organism>
<protein>
    <submittedName>
        <fullName evidence="1">PR23</fullName>
    </submittedName>
</protein>
<dbReference type="OrthoDB" id="15014at10239"/>
<dbReference type="GeneID" id="940366"/>
<keyword evidence="2" id="KW-1185">Reference proteome</keyword>
<organismHost>
    <name type="scientific">Rattus</name>
    <name type="common">rats</name>
    <dbReference type="NCBI Taxonomy" id="10114"/>
</organismHost>
<sequence>MVCCAENLKFVGSFLPAEPPGGRGPGSGGPDGLVNAVAVAAAAVLGPAVVYPPLAGPPAYGQPPELYVGSTGKFFAYVRLTRSEAVACVARDLEELLREGVTAVYLAVRRPMECRDPVVRELVLCRDCDDVVLWRERHLARRVVLGDGTEVSPCDETFVGFDLHLMERWAVEADVGSMDLLGIVLDPLVVPPLAVLVDGLCRVYVVRGASALSIVADDLYEFVQCGMLRYRRNALFIADPAEAALARRVECPNGFCHHAATNGVPPGSEPVWPKLRRRNGVGDALRRLLGSFRRR</sequence>
<accession>Q9DWH0</accession>
<reference evidence="1 2" key="2">
    <citation type="journal article" date="1996" name="J. Virol.">
        <title>Structure of the rat cytomegalovirus genome termini.</title>
        <authorList>
            <person name="Vink C."/>
            <person name="Beuken E."/>
            <person name="Bruggeman C.A."/>
        </authorList>
    </citation>
    <scope>NUCLEOTIDE SEQUENCE [LARGE SCALE GENOMIC DNA]</scope>
    <source>
        <strain evidence="1 2">Maastricht</strain>
    </source>
</reference>
<reference evidence="1 2" key="5">
    <citation type="journal article" date="1998" name="Virology">
        <title>The Maastricht strain and England strain of rat cytomegalovirus represent different betaherpesvirus species rather than strains.</title>
        <authorList>
            <person name="Beisser P.S."/>
            <person name="Kaptein S.J."/>
            <person name="Beuken E."/>
            <person name="Bruggeman C.A."/>
            <person name="Vink C."/>
        </authorList>
    </citation>
    <scope>NUCLEOTIDE SEQUENCE [LARGE SCALE GENOMIC DNA]</scope>
    <source>
        <strain evidence="1 2">Maastricht</strain>
    </source>
</reference>